<dbReference type="Gene3D" id="3.40.50.300">
    <property type="entry name" value="P-loop containing nucleotide triphosphate hydrolases"/>
    <property type="match status" value="1"/>
</dbReference>
<dbReference type="RefSeq" id="WP_116686316.1">
    <property type="nucleotide sequence ID" value="NZ_CAWNYD010000002.1"/>
</dbReference>
<dbReference type="EMBL" id="QDDL01000002">
    <property type="protein sequence ID" value="PVZ70243.1"/>
    <property type="molecule type" value="Genomic_DNA"/>
</dbReference>
<dbReference type="InterPro" id="IPR005331">
    <property type="entry name" value="Sulfotransferase"/>
</dbReference>
<dbReference type="SUPFAM" id="SSF52540">
    <property type="entry name" value="P-loop containing nucleoside triphosphate hydrolases"/>
    <property type="match status" value="1"/>
</dbReference>
<dbReference type="InterPro" id="IPR027417">
    <property type="entry name" value="P-loop_NTPase"/>
</dbReference>
<keyword evidence="2" id="KW-1185">Reference proteome</keyword>
<proteinExistence type="predicted"/>
<organism evidence="1 2">
    <name type="scientific">Pelagibaculum spongiae</name>
    <dbReference type="NCBI Taxonomy" id="2080658"/>
    <lineage>
        <taxon>Bacteria</taxon>
        <taxon>Pseudomonadati</taxon>
        <taxon>Pseudomonadota</taxon>
        <taxon>Gammaproteobacteria</taxon>
        <taxon>Oceanospirillales</taxon>
        <taxon>Pelagibaculum</taxon>
    </lineage>
</organism>
<gene>
    <name evidence="1" type="ORF">DC094_06485</name>
</gene>
<name>A0A2V1GX63_9GAMM</name>
<dbReference type="AlphaFoldDB" id="A0A2V1GX63"/>
<dbReference type="Proteomes" id="UP000244906">
    <property type="component" value="Unassembled WGS sequence"/>
</dbReference>
<sequence length="245" mass="28005">MRTVILHYHLFKNAGTSLDESFKDNFKGDEWVTKEFPLNQALNRQQLKQWIIDNPQAKCFSSHTAIFPVPKIEGVNIIPVIFMRHPIDRIISAYSFEKKQGGNGFGSVLARNTDLAGYIEIRLSLSHDRQCRNFHIERFMTMFTPDAGSELERSKRAIDELAFVGDVGDYAASLKRLEDLLNATDLKGTSLEVVEKNVSRVSKSIEDKMSDFKRNVGDSIFEKVIAINEDDLTLYSYLKTERNYA</sequence>
<dbReference type="Pfam" id="PF03567">
    <property type="entry name" value="Sulfotransfer_2"/>
    <property type="match status" value="1"/>
</dbReference>
<evidence type="ECO:0008006" key="3">
    <source>
        <dbReference type="Google" id="ProtNLM"/>
    </source>
</evidence>
<protein>
    <recommendedName>
        <fullName evidence="3">Sulfotransferase family protein</fullName>
    </recommendedName>
</protein>
<dbReference type="GO" id="GO:0016020">
    <property type="term" value="C:membrane"/>
    <property type="evidence" value="ECO:0007669"/>
    <property type="project" value="InterPro"/>
</dbReference>
<dbReference type="GO" id="GO:0008146">
    <property type="term" value="F:sulfotransferase activity"/>
    <property type="evidence" value="ECO:0007669"/>
    <property type="project" value="InterPro"/>
</dbReference>
<dbReference type="OrthoDB" id="5734415at2"/>
<comment type="caution">
    <text evidence="1">The sequence shown here is derived from an EMBL/GenBank/DDBJ whole genome shotgun (WGS) entry which is preliminary data.</text>
</comment>
<evidence type="ECO:0000313" key="2">
    <source>
        <dbReference type="Proteomes" id="UP000244906"/>
    </source>
</evidence>
<accession>A0A2V1GX63</accession>
<reference evidence="1 2" key="1">
    <citation type="submission" date="2018-04" db="EMBL/GenBank/DDBJ databases">
        <title>Thalassorhabdus spongiae gen. nov., sp. nov., isolated from a marine sponge in South-West Iceland.</title>
        <authorList>
            <person name="Knobloch S."/>
            <person name="Daussin A."/>
            <person name="Johannsson R."/>
            <person name="Marteinsson V.T."/>
        </authorList>
    </citation>
    <scope>NUCLEOTIDE SEQUENCE [LARGE SCALE GENOMIC DNA]</scope>
    <source>
        <strain evidence="1 2">Hp12</strain>
    </source>
</reference>
<evidence type="ECO:0000313" key="1">
    <source>
        <dbReference type="EMBL" id="PVZ70243.1"/>
    </source>
</evidence>